<keyword evidence="2 7" id="KW-0808">Transferase</keyword>
<dbReference type="EMBL" id="UOEM01000091">
    <property type="protein sequence ID" value="VAW15894.1"/>
    <property type="molecule type" value="Genomic_DNA"/>
</dbReference>
<evidence type="ECO:0000256" key="4">
    <source>
        <dbReference type="ARBA" id="ARBA00022884"/>
    </source>
</evidence>
<proteinExistence type="predicted"/>
<feature type="domain" description="SAM-dependent MTase RsmB/NOP-type" evidence="6">
    <location>
        <begin position="178"/>
        <end position="480"/>
    </location>
</feature>
<gene>
    <name evidence="7" type="ORF">MNBD_ALPHA09-1559</name>
</gene>
<keyword evidence="3" id="KW-0949">S-adenosyl-L-methionine</keyword>
<feature type="non-terminal residue" evidence="7">
    <location>
        <position position="480"/>
    </location>
</feature>
<dbReference type="PRINTS" id="PR02008">
    <property type="entry name" value="RCMTFAMILY"/>
</dbReference>
<dbReference type="InterPro" id="IPR006027">
    <property type="entry name" value="NusB_RsmB_TIM44"/>
</dbReference>
<dbReference type="SUPFAM" id="SSF48013">
    <property type="entry name" value="NusB-like"/>
    <property type="match status" value="1"/>
</dbReference>
<dbReference type="GO" id="GO:0006355">
    <property type="term" value="P:regulation of DNA-templated transcription"/>
    <property type="evidence" value="ECO:0007669"/>
    <property type="project" value="InterPro"/>
</dbReference>
<evidence type="ECO:0000259" key="6">
    <source>
        <dbReference type="PROSITE" id="PS51686"/>
    </source>
</evidence>
<evidence type="ECO:0000256" key="1">
    <source>
        <dbReference type="ARBA" id="ARBA00022603"/>
    </source>
</evidence>
<dbReference type="GO" id="GO:0001510">
    <property type="term" value="P:RNA methylation"/>
    <property type="evidence" value="ECO:0007669"/>
    <property type="project" value="InterPro"/>
</dbReference>
<dbReference type="InterPro" id="IPR049560">
    <property type="entry name" value="MeTrfase_RsmB-F_NOP2_cat"/>
</dbReference>
<evidence type="ECO:0000256" key="2">
    <source>
        <dbReference type="ARBA" id="ARBA00022679"/>
    </source>
</evidence>
<dbReference type="GO" id="GO:0008173">
    <property type="term" value="F:RNA methyltransferase activity"/>
    <property type="evidence" value="ECO:0007669"/>
    <property type="project" value="InterPro"/>
</dbReference>
<accession>A0A3B0U526</accession>
<keyword evidence="4" id="KW-0694">RNA-binding</keyword>
<dbReference type="InterPro" id="IPR023267">
    <property type="entry name" value="RCMT"/>
</dbReference>
<evidence type="ECO:0000313" key="7">
    <source>
        <dbReference type="EMBL" id="VAW15894.1"/>
    </source>
</evidence>
<name>A0A3B0U526_9ZZZZ</name>
<dbReference type="SUPFAM" id="SSF53335">
    <property type="entry name" value="S-adenosyl-L-methionine-dependent methyltransferases"/>
    <property type="match status" value="1"/>
</dbReference>
<dbReference type="AlphaFoldDB" id="A0A3B0U526"/>
<dbReference type="GO" id="GO:0003723">
    <property type="term" value="F:RNA binding"/>
    <property type="evidence" value="ECO:0007669"/>
    <property type="project" value="UniProtKB-KW"/>
</dbReference>
<keyword evidence="1 7" id="KW-0489">Methyltransferase</keyword>
<dbReference type="InterPro" id="IPR029063">
    <property type="entry name" value="SAM-dependent_MTases_sf"/>
</dbReference>
<feature type="region of interest" description="Disordered" evidence="5">
    <location>
        <begin position="1"/>
        <end position="39"/>
    </location>
</feature>
<dbReference type="PANTHER" id="PTHR22807">
    <property type="entry name" value="NOP2 YEAST -RELATED NOL1/NOP2/FMU SUN DOMAIN-CONTAINING"/>
    <property type="match status" value="1"/>
</dbReference>
<dbReference type="Pfam" id="PF01029">
    <property type="entry name" value="NusB"/>
    <property type="match status" value="1"/>
</dbReference>
<feature type="compositionally biased region" description="Basic and acidic residues" evidence="5">
    <location>
        <begin position="27"/>
        <end position="36"/>
    </location>
</feature>
<dbReference type="InterPro" id="IPR035926">
    <property type="entry name" value="NusB-like_sf"/>
</dbReference>
<evidence type="ECO:0000256" key="3">
    <source>
        <dbReference type="ARBA" id="ARBA00022691"/>
    </source>
</evidence>
<reference evidence="7" key="1">
    <citation type="submission" date="2018-06" db="EMBL/GenBank/DDBJ databases">
        <authorList>
            <person name="Zhirakovskaya E."/>
        </authorList>
    </citation>
    <scope>NUCLEOTIDE SEQUENCE</scope>
</reference>
<dbReference type="Gene3D" id="3.40.50.150">
    <property type="entry name" value="Vaccinia Virus protein VP39"/>
    <property type="match status" value="1"/>
</dbReference>
<dbReference type="EC" id="2.1.1.176" evidence="7"/>
<protein>
    <submittedName>
        <fullName evidence="7">16S rRNA (Cytosine(967)-C(5))-methyltransferase</fullName>
        <ecNumber evidence="7">2.1.1.176</ecNumber>
    </submittedName>
</protein>
<dbReference type="CDD" id="cd02440">
    <property type="entry name" value="AdoMet_MTases"/>
    <property type="match status" value="1"/>
</dbReference>
<sequence>MGHRTTPQTRALGVSARPSGNRAQRRRTSDGRREKPQATAGFAARKAAVDILAVVLRGGAALDDAFANAIADGKLSGIEPRDRALARLIIATSLRRLPEIEAVLAGLLDRPLGPKIGMVGEILITGIAQIIFLGIAPHAVVNVATAMASADRHGRHYKGLVNGVLRNLARAEPSPLTGEEAVRKNLPAWLLQSWTDAYGEAAALASAAFLFDDPPLDITVKSDSEIWAEKLGGAVMGNGTVRIAKPGRIEALAGFEAGEWWVQDAAASMPARLIGAAPGRTIIDLCAAPGGKTAQLAASGAQVIAVDRDGARAERLGGNLARLGLETEIVVADATAWKPPAPADAVLLDAPCSATGIFRRHPDILTRRQPGQVAKLAQIQSRLIDASLDMLAPGGCLIYCTCSLQKAEGEDQIVNALSRHPALRIAAITPEEVPGFEAALTPEGLLRILPHQLVAARNDETTGPDIKGGSDGFFAARLLA</sequence>
<dbReference type="InterPro" id="IPR001678">
    <property type="entry name" value="MeTrfase_RsmB-F_NOP2_dom"/>
</dbReference>
<dbReference type="Pfam" id="PF01189">
    <property type="entry name" value="Methyltr_RsmB-F"/>
    <property type="match status" value="1"/>
</dbReference>
<dbReference type="PANTHER" id="PTHR22807:SF61">
    <property type="entry name" value="NOL1_NOP2_SUN FAMILY PROTEIN _ ANTITERMINATION NUSB DOMAIN-CONTAINING PROTEIN"/>
    <property type="match status" value="1"/>
</dbReference>
<evidence type="ECO:0000256" key="5">
    <source>
        <dbReference type="SAM" id="MobiDB-lite"/>
    </source>
</evidence>
<dbReference type="FunFam" id="3.40.50.150:FF:000257">
    <property type="entry name" value="16S rRNA methyltransferase"/>
    <property type="match status" value="1"/>
</dbReference>
<dbReference type="Gene3D" id="1.10.940.10">
    <property type="entry name" value="NusB-like"/>
    <property type="match status" value="1"/>
</dbReference>
<dbReference type="PROSITE" id="PS51686">
    <property type="entry name" value="SAM_MT_RSMB_NOP"/>
    <property type="match status" value="1"/>
</dbReference>
<organism evidence="7">
    <name type="scientific">hydrothermal vent metagenome</name>
    <dbReference type="NCBI Taxonomy" id="652676"/>
    <lineage>
        <taxon>unclassified sequences</taxon>
        <taxon>metagenomes</taxon>
        <taxon>ecological metagenomes</taxon>
    </lineage>
</organism>